<dbReference type="EMBL" id="CP031088">
    <property type="protein sequence ID" value="AXF95948.1"/>
    <property type="molecule type" value="Genomic_DNA"/>
</dbReference>
<dbReference type="Proteomes" id="UP000253689">
    <property type="component" value="Chromosome"/>
</dbReference>
<dbReference type="RefSeq" id="WP_114564757.1">
    <property type="nucleotide sequence ID" value="NZ_CP031088.1"/>
</dbReference>
<reference evidence="1" key="2">
    <citation type="submission" date="2018-08" db="EMBL/GenBank/DDBJ databases">
        <title>Complete Genome Sequence of Spiroplasma phoeniceum.</title>
        <authorList>
            <person name="Davis R.E."/>
            <person name="Shao J.Y."/>
            <person name="Zhao Y."/>
            <person name="Silver A."/>
            <person name="Stump z."/>
            <person name="Gasparich G."/>
        </authorList>
    </citation>
    <scope>NUCLEOTIDE SEQUENCE</scope>
    <source>
        <strain evidence="1 3">P40</strain>
    </source>
</reference>
<dbReference type="EMBL" id="CP031088">
    <property type="protein sequence ID" value="AXF96436.1"/>
    <property type="molecule type" value="Genomic_DNA"/>
</dbReference>
<reference evidence="3" key="1">
    <citation type="submission" date="2018-07" db="EMBL/GenBank/DDBJ databases">
        <title>Complete Genome Sequence of Spiroplasma phoeniceum.</title>
        <authorList>
            <person name="Davis R.E."/>
            <person name="Shao J.Y."/>
            <person name="Zhao Y."/>
            <person name="Silver A."/>
            <person name="Stump z."/>
            <person name="Gasparich G."/>
        </authorList>
    </citation>
    <scope>NUCLEOTIDE SEQUENCE [LARGE SCALE GENOMIC DNA]</scope>
    <source>
        <strain evidence="3">P40</strain>
    </source>
</reference>
<sequence>MTFLDFLNEINMKSNLVICFNNKQYKFSKKEYFKRDKFNNINFLLYIPDLDKCKIADIEFLTKEWNNNLKITLV</sequence>
<evidence type="ECO:0000313" key="2">
    <source>
        <dbReference type="EMBL" id="AXF96436.1"/>
    </source>
</evidence>
<dbReference type="KEGG" id="sphh:SDAV_001469"/>
<evidence type="ECO:0000313" key="1">
    <source>
        <dbReference type="EMBL" id="AXF95948.1"/>
    </source>
</evidence>
<protein>
    <submittedName>
        <fullName evidence="1">Uncharacterized protein</fullName>
    </submittedName>
</protein>
<evidence type="ECO:0000313" key="3">
    <source>
        <dbReference type="Proteomes" id="UP000253689"/>
    </source>
</evidence>
<organism evidence="1 3">
    <name type="scientific">Spiroplasma phoeniceum P40</name>
    <dbReference type="NCBI Taxonomy" id="1276259"/>
    <lineage>
        <taxon>Bacteria</taxon>
        <taxon>Bacillati</taxon>
        <taxon>Mycoplasmatota</taxon>
        <taxon>Mollicutes</taxon>
        <taxon>Entomoplasmatales</taxon>
        <taxon>Spiroplasmataceae</taxon>
        <taxon>Spiroplasma</taxon>
    </lineage>
</organism>
<dbReference type="AlphaFoldDB" id="A0A345DP10"/>
<name>A0A345DP10_9MOLU</name>
<proteinExistence type="predicted"/>
<accession>A0A345DP10</accession>
<gene>
    <name evidence="2" type="ORF">SDAV_001469</name>
    <name evidence="1" type="ORF">SDAV_00968</name>
</gene>
<keyword evidence="3" id="KW-1185">Reference proteome</keyword>
<dbReference type="KEGG" id="sphh:SDAV_00968"/>